<organism evidence="2 3">
    <name type="scientific">Mesorhabditis belari</name>
    <dbReference type="NCBI Taxonomy" id="2138241"/>
    <lineage>
        <taxon>Eukaryota</taxon>
        <taxon>Metazoa</taxon>
        <taxon>Ecdysozoa</taxon>
        <taxon>Nematoda</taxon>
        <taxon>Chromadorea</taxon>
        <taxon>Rhabditida</taxon>
        <taxon>Rhabditina</taxon>
        <taxon>Rhabditomorpha</taxon>
        <taxon>Rhabditoidea</taxon>
        <taxon>Rhabditidae</taxon>
        <taxon>Mesorhabditinae</taxon>
        <taxon>Mesorhabditis</taxon>
    </lineage>
</organism>
<dbReference type="SUPFAM" id="SSF51735">
    <property type="entry name" value="NAD(P)-binding Rossmann-fold domains"/>
    <property type="match status" value="1"/>
</dbReference>
<dbReference type="PRINTS" id="PR00080">
    <property type="entry name" value="SDRFAMILY"/>
</dbReference>
<dbReference type="Pfam" id="PF00106">
    <property type="entry name" value="adh_short"/>
    <property type="match status" value="1"/>
</dbReference>
<reference evidence="3" key="1">
    <citation type="submission" date="2024-02" db="UniProtKB">
        <authorList>
            <consortium name="WormBaseParasite"/>
        </authorList>
    </citation>
    <scope>IDENTIFICATION</scope>
</reference>
<dbReference type="PRINTS" id="PR00081">
    <property type="entry name" value="GDHRDH"/>
</dbReference>
<name>A0AAF3EZI9_9BILA</name>
<evidence type="ECO:0000313" key="3">
    <source>
        <dbReference type="WBParaSite" id="MBELARI_LOCUS19097"/>
    </source>
</evidence>
<dbReference type="PANTHER" id="PTHR44147">
    <property type="entry name" value="DEHYDROGENASE/REDUCTASE SDR FAMILY MEMBER 1"/>
    <property type="match status" value="1"/>
</dbReference>
<dbReference type="Gene3D" id="3.40.50.720">
    <property type="entry name" value="NAD(P)-binding Rossmann-like Domain"/>
    <property type="match status" value="1"/>
</dbReference>
<dbReference type="InterPro" id="IPR036291">
    <property type="entry name" value="NAD(P)-bd_dom_sf"/>
</dbReference>
<keyword evidence="2" id="KW-1185">Reference proteome</keyword>
<accession>A0AAF3EZI9</accession>
<proteinExistence type="inferred from homology"/>
<comment type="similarity">
    <text evidence="1">Belongs to the short-chain dehydrogenases/reductases (SDR) family.</text>
</comment>
<dbReference type="Proteomes" id="UP000887575">
    <property type="component" value="Unassembled WGS sequence"/>
</dbReference>
<dbReference type="InterPro" id="IPR002347">
    <property type="entry name" value="SDR_fam"/>
</dbReference>
<evidence type="ECO:0000313" key="2">
    <source>
        <dbReference type="Proteomes" id="UP000887575"/>
    </source>
</evidence>
<dbReference type="WBParaSite" id="MBELARI_LOCUS19097">
    <property type="protein sequence ID" value="MBELARI_LOCUS19097"/>
    <property type="gene ID" value="MBELARI_LOCUS19097"/>
</dbReference>
<dbReference type="AlphaFoldDB" id="A0AAF3EZI9"/>
<sequence length="326" mass="35776">MVRPLEGQIALVTGASRGIGRGIALQLGQAGATVYITGREPSKSDNIYETSLPALDQTAKDIQDRDGKAVIVYCDHGKDEDVKRLFEQIETETNGRLDILVNNAYSAIKDFRSAGGAAFFDLEPNFWDSVNNVGLRNNYICGVYAAKMMVKRKSGLIVNISSAGGLQYVFNVAYGVGKCAVDRMSADMAVELKPHNIACVTLWPGTVKTEMAQIMQKNDEIGQVLKIDKELADKQVEGAESVEFSGKAIVALASDSKLMKKTGKILLTYDIAKEYKFKDIDGKMPGDMRQMKTALEFLGWKRLASWTPGCLRVPLIGLHMASYKFL</sequence>
<evidence type="ECO:0000256" key="1">
    <source>
        <dbReference type="RuleBase" id="RU000363"/>
    </source>
</evidence>
<protein>
    <submittedName>
        <fullName evidence="3">Dehydrogenase/reductase SDR family member 1</fullName>
    </submittedName>
</protein>
<dbReference type="PANTHER" id="PTHR44147:SF2">
    <property type="entry name" value="DEHYDROGENASE_REDUCTASE SDR FAMILY MEMBER 1"/>
    <property type="match status" value="1"/>
</dbReference>